<reference evidence="1" key="1">
    <citation type="submission" date="2014-09" db="EMBL/GenBank/DDBJ databases">
        <authorList>
            <person name="Magalhaes I.L.F."/>
            <person name="Oliveira U."/>
            <person name="Santos F.R."/>
            <person name="Vidigal T.H.D.A."/>
            <person name="Brescovit A.D."/>
            <person name="Santos A.J."/>
        </authorList>
    </citation>
    <scope>NUCLEOTIDE SEQUENCE</scope>
    <source>
        <tissue evidence="1">Shoot tissue taken approximately 20 cm above the soil surface</tissue>
    </source>
</reference>
<sequence length="43" mass="4997">MSLLLVSFSKSFHNKIKKLLESNRHSGILLWLSSDLDRQNNLI</sequence>
<evidence type="ECO:0000313" key="1">
    <source>
        <dbReference type="EMBL" id="JAD48325.1"/>
    </source>
</evidence>
<reference evidence="1" key="2">
    <citation type="journal article" date="2015" name="Data Brief">
        <title>Shoot transcriptome of the giant reed, Arundo donax.</title>
        <authorList>
            <person name="Barrero R.A."/>
            <person name="Guerrero F.D."/>
            <person name="Moolhuijzen P."/>
            <person name="Goolsby J.A."/>
            <person name="Tidwell J."/>
            <person name="Bellgard S.E."/>
            <person name="Bellgard M.I."/>
        </authorList>
    </citation>
    <scope>NUCLEOTIDE SEQUENCE</scope>
    <source>
        <tissue evidence="1">Shoot tissue taken approximately 20 cm above the soil surface</tissue>
    </source>
</reference>
<dbReference type="AlphaFoldDB" id="A0A0A9AH94"/>
<protein>
    <submittedName>
        <fullName evidence="1">Uncharacterized protein</fullName>
    </submittedName>
</protein>
<dbReference type="EMBL" id="GBRH01249570">
    <property type="protein sequence ID" value="JAD48325.1"/>
    <property type="molecule type" value="Transcribed_RNA"/>
</dbReference>
<name>A0A0A9AH94_ARUDO</name>
<organism evidence="1">
    <name type="scientific">Arundo donax</name>
    <name type="common">Giant reed</name>
    <name type="synonym">Donax arundinaceus</name>
    <dbReference type="NCBI Taxonomy" id="35708"/>
    <lineage>
        <taxon>Eukaryota</taxon>
        <taxon>Viridiplantae</taxon>
        <taxon>Streptophyta</taxon>
        <taxon>Embryophyta</taxon>
        <taxon>Tracheophyta</taxon>
        <taxon>Spermatophyta</taxon>
        <taxon>Magnoliopsida</taxon>
        <taxon>Liliopsida</taxon>
        <taxon>Poales</taxon>
        <taxon>Poaceae</taxon>
        <taxon>PACMAD clade</taxon>
        <taxon>Arundinoideae</taxon>
        <taxon>Arundineae</taxon>
        <taxon>Arundo</taxon>
    </lineage>
</organism>
<accession>A0A0A9AH94</accession>
<proteinExistence type="predicted"/>